<comment type="similarity">
    <text evidence="5">Belongs to the NtaA/SnaA/DszA monooxygenase family.</text>
</comment>
<feature type="binding site" evidence="6">
    <location>
        <position position="149"/>
    </location>
    <ligand>
        <name>FMN</name>
        <dbReference type="ChEBI" id="CHEBI:58210"/>
    </ligand>
</feature>
<proteinExistence type="inferred from homology"/>
<sequence length="440" mass="48137">MTAPDTHRQIHLAAHFPGVNQQTVWSDPEAGSQIDWDSFRRFAEIAERGLMDYIFLAEGLRLREQNGQIHDLDVVGRPNTVGVLSALAAITDHIGLVGTLSATYNEPADLARQLRSLDVLSGGRAGWNVVTTTNAFTGANFRKGDHLPHEQRYLRAQEMISALAEIWAAPLGGEVSLRSRYFDVDVQQTLPASPQQAPVLVQAGISLEGRDLAARNVEVIFSPFGQREAGQDFRSDLDDRLGVNGRAREDLIIMPGISFALGDTEAEAQERAYAIRRAQVSPPTALAFLEQIWGRDLRAYDPDGPLPDIDPSEDDPVLGRVPRERGFEARLAKANQWRAEAERDGLSIRDLAVREYGAPSVVGTPEQVADELIARVDARACDGYTLIGHLVPDGLAEFVDRVVPILQERGAYRADYPEGATLRDLLGTTAATPVPLETVA</sequence>
<keyword evidence="2 6" id="KW-0288">FMN</keyword>
<dbReference type="PANTHER" id="PTHR30011">
    <property type="entry name" value="ALKANESULFONATE MONOOXYGENASE-RELATED"/>
    <property type="match status" value="1"/>
</dbReference>
<evidence type="ECO:0000256" key="6">
    <source>
        <dbReference type="PIRSR" id="PIRSR000337-1"/>
    </source>
</evidence>
<feature type="domain" description="Luciferase-like" evidence="7">
    <location>
        <begin position="27"/>
        <end position="378"/>
    </location>
</feature>
<reference evidence="8 9" key="1">
    <citation type="submission" date="2017-07" db="EMBL/GenBank/DDBJ databases">
        <title>Draft whole genome sequences of clinical Proprionibacteriaceae strains.</title>
        <authorList>
            <person name="Bernier A.-M."/>
            <person name="Bernard K."/>
            <person name="Domingo M.-C."/>
        </authorList>
    </citation>
    <scope>NUCLEOTIDE SEQUENCE [LARGE SCALE GENOMIC DNA]</scope>
    <source>
        <strain evidence="8 9">NML 160184</strain>
    </source>
</reference>
<evidence type="ECO:0000256" key="5">
    <source>
        <dbReference type="ARBA" id="ARBA00033748"/>
    </source>
</evidence>
<dbReference type="EMBL" id="NMVI01000011">
    <property type="protein sequence ID" value="OYN88876.1"/>
    <property type="molecule type" value="Genomic_DNA"/>
</dbReference>
<accession>A0A255EBG7</accession>
<evidence type="ECO:0000256" key="4">
    <source>
        <dbReference type="ARBA" id="ARBA00023033"/>
    </source>
</evidence>
<protein>
    <submittedName>
        <fullName evidence="8">F420-dependent methylene-tetrahydromethanopterin reductase</fullName>
    </submittedName>
</protein>
<feature type="binding site" evidence="6">
    <location>
        <position position="153"/>
    </location>
    <ligand>
        <name>FMN</name>
        <dbReference type="ChEBI" id="CHEBI:58210"/>
    </ligand>
</feature>
<dbReference type="GO" id="GO:0016705">
    <property type="term" value="F:oxidoreductase activity, acting on paired donors, with incorporation or reduction of molecular oxygen"/>
    <property type="evidence" value="ECO:0007669"/>
    <property type="project" value="InterPro"/>
</dbReference>
<evidence type="ECO:0000256" key="1">
    <source>
        <dbReference type="ARBA" id="ARBA00022630"/>
    </source>
</evidence>
<dbReference type="Gene3D" id="3.20.20.30">
    <property type="entry name" value="Luciferase-like domain"/>
    <property type="match status" value="1"/>
</dbReference>
<evidence type="ECO:0000313" key="8">
    <source>
        <dbReference type="EMBL" id="OYN88876.1"/>
    </source>
</evidence>
<dbReference type="SUPFAM" id="SSF51679">
    <property type="entry name" value="Bacterial luciferase-like"/>
    <property type="match status" value="1"/>
</dbReference>
<dbReference type="InterPro" id="IPR011251">
    <property type="entry name" value="Luciferase-like_dom"/>
</dbReference>
<dbReference type="GO" id="GO:0004497">
    <property type="term" value="F:monooxygenase activity"/>
    <property type="evidence" value="ECO:0007669"/>
    <property type="project" value="UniProtKB-KW"/>
</dbReference>
<feature type="binding site" evidence="6">
    <location>
        <position position="99"/>
    </location>
    <ligand>
        <name>FMN</name>
        <dbReference type="ChEBI" id="CHEBI:58210"/>
    </ligand>
</feature>
<gene>
    <name evidence="8" type="ORF">CGZ92_04020</name>
</gene>
<keyword evidence="1 6" id="KW-0285">Flavoprotein</keyword>
<name>A0A255EBG7_9ACTN</name>
<dbReference type="AlphaFoldDB" id="A0A255EBG7"/>
<feature type="binding site" evidence="6">
    <location>
        <position position="206"/>
    </location>
    <ligand>
        <name>FMN</name>
        <dbReference type="ChEBI" id="CHEBI:58210"/>
    </ligand>
</feature>
<dbReference type="PIRSF" id="PIRSF000337">
    <property type="entry name" value="NTA_MOA"/>
    <property type="match status" value="1"/>
</dbReference>
<evidence type="ECO:0000313" key="9">
    <source>
        <dbReference type="Proteomes" id="UP000216533"/>
    </source>
</evidence>
<dbReference type="PANTHER" id="PTHR30011:SF16">
    <property type="entry name" value="C2H2 FINGER DOMAIN TRANSCRIPTION FACTOR (EUROFUNG)-RELATED"/>
    <property type="match status" value="1"/>
</dbReference>
<evidence type="ECO:0000256" key="2">
    <source>
        <dbReference type="ARBA" id="ARBA00022643"/>
    </source>
</evidence>
<comment type="caution">
    <text evidence="8">The sequence shown here is derived from an EMBL/GenBank/DDBJ whole genome shotgun (WGS) entry which is preliminary data.</text>
</comment>
<dbReference type="InterPro" id="IPR016215">
    <property type="entry name" value="NTA_MOA"/>
</dbReference>
<dbReference type="RefSeq" id="WP_094450091.1">
    <property type="nucleotide sequence ID" value="NZ_NMVI01000011.1"/>
</dbReference>
<dbReference type="InterPro" id="IPR051260">
    <property type="entry name" value="Diverse_substr_monoxygenases"/>
</dbReference>
<keyword evidence="3" id="KW-0560">Oxidoreductase</keyword>
<evidence type="ECO:0000259" key="7">
    <source>
        <dbReference type="Pfam" id="PF00296"/>
    </source>
</evidence>
<dbReference type="Proteomes" id="UP000216533">
    <property type="component" value="Unassembled WGS sequence"/>
</dbReference>
<keyword evidence="4" id="KW-0503">Monooxygenase</keyword>
<dbReference type="InterPro" id="IPR036661">
    <property type="entry name" value="Luciferase-like_sf"/>
</dbReference>
<organism evidence="8 9">
    <name type="scientific">Parenemella sanctibonifatiensis</name>
    <dbReference type="NCBI Taxonomy" id="2016505"/>
    <lineage>
        <taxon>Bacteria</taxon>
        <taxon>Bacillati</taxon>
        <taxon>Actinomycetota</taxon>
        <taxon>Actinomycetes</taxon>
        <taxon>Propionibacteriales</taxon>
        <taxon>Propionibacteriaceae</taxon>
        <taxon>Parenemella</taxon>
    </lineage>
</organism>
<evidence type="ECO:0000256" key="3">
    <source>
        <dbReference type="ARBA" id="ARBA00023002"/>
    </source>
</evidence>
<dbReference type="Pfam" id="PF00296">
    <property type="entry name" value="Bac_luciferase"/>
    <property type="match status" value="1"/>
</dbReference>